<feature type="compositionally biased region" description="Polar residues" evidence="6">
    <location>
        <begin position="1"/>
        <end position="15"/>
    </location>
</feature>
<gene>
    <name evidence="9" type="ORF">PEX2_094740</name>
</gene>
<reference evidence="9 10" key="1">
    <citation type="journal article" date="2015" name="Mol. Plant Microbe Interact.">
        <title>Genome, transcriptome, and functional analyses of Penicillium expansum provide new insights into secondary metabolism and pathogenicity.</title>
        <authorList>
            <person name="Ballester A.R."/>
            <person name="Marcet-Houben M."/>
            <person name="Levin E."/>
            <person name="Sela N."/>
            <person name="Selma-Lazaro C."/>
            <person name="Carmona L."/>
            <person name="Wisniewski M."/>
            <person name="Droby S."/>
            <person name="Gonzalez-Candelas L."/>
            <person name="Gabaldon T."/>
        </authorList>
    </citation>
    <scope>NUCLEOTIDE SEQUENCE [LARGE SCALE GENOMIC DNA]</scope>
    <source>
        <strain evidence="9 10">MD-8</strain>
    </source>
</reference>
<dbReference type="STRING" id="27334.A0A0A2IG07"/>
<evidence type="ECO:0000313" key="9">
    <source>
        <dbReference type="EMBL" id="KGO51008.1"/>
    </source>
</evidence>
<dbReference type="RefSeq" id="XP_016594020.1">
    <property type="nucleotide sequence ID" value="XM_016746744.1"/>
</dbReference>
<dbReference type="AlphaFoldDB" id="A0A0A2IG07"/>
<sequence>MASRTALPSVTTRTVPQPAPNGMGNGLFATADINPGEDVLHIKTPFVAVLDSPRLEDTCAGCFGKRQMETGNELKACTGCRVVKYCDRVCQSKDWKFAHSLECPIFKNVKPMVLPNNARALLRIVLRTARNKYDSEEFKVFGGLETHINEISESQGQLDRINLTAKAVKNYSGTDVDEGTVASYAAKLDLNSFNLTTSMYDRIGLYMHPYAGLINHSCDYNSTVGFDGEELYVKAMRPIKKGEQIFISYIDTTTPYDIRRNELKERYFFDCQCTKCQRGADTIEDRFLSTPEDMTPLETAEREALELMQKATATSTETKETIEKLEAAMHKLHETALWPLTRQPYASLRDKLIISLLTAGNFTRAFIHAAIRYLRIDPAVYDKAHPIRHIHAWSLVRLTVFISQEGFQPDPKDPVQIKDFNLNFHYLIWYILAELTSTQAESCTVSSFRKLVGNQFVQVHNEFKANGLDPTHSSSPLLFLSSLHTFAFVFIAYKGNSMPQTTAKMATFSDRWSMENGPPSPETINEVRATPETSRTSRYGASRRAATPRIADHRTPVIPPGYQQIPGYEAHRQRQEARVLMGSIAERRGKPTPAPILICGDAPSLLSRGRRW</sequence>
<dbReference type="Gene3D" id="2.170.270.10">
    <property type="entry name" value="SET domain"/>
    <property type="match status" value="1"/>
</dbReference>
<accession>A0A0A2IG07</accession>
<evidence type="ECO:0000256" key="3">
    <source>
        <dbReference type="ARBA" id="ARBA00022833"/>
    </source>
</evidence>
<dbReference type="InterPro" id="IPR001214">
    <property type="entry name" value="SET_dom"/>
</dbReference>
<dbReference type="PANTHER" id="PTHR12197:SF251">
    <property type="entry name" value="EG:BACR7C10.4 PROTEIN"/>
    <property type="match status" value="1"/>
</dbReference>
<dbReference type="Gene3D" id="1.10.220.160">
    <property type="match status" value="1"/>
</dbReference>
<keyword evidence="5" id="KW-0175">Coiled coil</keyword>
<feature type="coiled-coil region" evidence="5">
    <location>
        <begin position="297"/>
        <end position="335"/>
    </location>
</feature>
<comment type="caution">
    <text evidence="9">The sequence shown here is derived from an EMBL/GenBank/DDBJ whole genome shotgun (WGS) entry which is preliminary data.</text>
</comment>
<protein>
    <submittedName>
        <fullName evidence="9">Zinc finger, MYND-type</fullName>
    </submittedName>
</protein>
<evidence type="ECO:0000256" key="2">
    <source>
        <dbReference type="ARBA" id="ARBA00022771"/>
    </source>
</evidence>
<dbReference type="SUPFAM" id="SSF82199">
    <property type="entry name" value="SET domain"/>
    <property type="match status" value="1"/>
</dbReference>
<dbReference type="PANTHER" id="PTHR12197">
    <property type="entry name" value="HISTONE-LYSINE N-METHYLTRANSFERASE SMYD"/>
    <property type="match status" value="1"/>
</dbReference>
<evidence type="ECO:0000259" key="8">
    <source>
        <dbReference type="PROSITE" id="PS50865"/>
    </source>
</evidence>
<evidence type="ECO:0000256" key="6">
    <source>
        <dbReference type="SAM" id="MobiDB-lite"/>
    </source>
</evidence>
<dbReference type="GeneID" id="27682164"/>
<name>A0A0A2IG07_PENEN</name>
<evidence type="ECO:0000256" key="5">
    <source>
        <dbReference type="SAM" id="Coils"/>
    </source>
</evidence>
<dbReference type="Gene3D" id="6.10.140.2220">
    <property type="match status" value="1"/>
</dbReference>
<dbReference type="PhylomeDB" id="A0A0A2IG07"/>
<evidence type="ECO:0000256" key="1">
    <source>
        <dbReference type="ARBA" id="ARBA00022723"/>
    </source>
</evidence>
<dbReference type="PROSITE" id="PS50280">
    <property type="entry name" value="SET"/>
    <property type="match status" value="1"/>
</dbReference>
<feature type="domain" description="MYND-type" evidence="8">
    <location>
        <begin position="59"/>
        <end position="103"/>
    </location>
</feature>
<dbReference type="PROSITE" id="PS01360">
    <property type="entry name" value="ZF_MYND_1"/>
    <property type="match status" value="1"/>
</dbReference>
<dbReference type="Proteomes" id="UP000030143">
    <property type="component" value="Unassembled WGS sequence"/>
</dbReference>
<keyword evidence="3" id="KW-0862">Zinc</keyword>
<dbReference type="OrthoDB" id="5945798at2759"/>
<evidence type="ECO:0000259" key="7">
    <source>
        <dbReference type="PROSITE" id="PS50280"/>
    </source>
</evidence>
<keyword evidence="1" id="KW-0479">Metal-binding</keyword>
<dbReference type="InterPro" id="IPR046341">
    <property type="entry name" value="SET_dom_sf"/>
</dbReference>
<dbReference type="InterPro" id="IPR002893">
    <property type="entry name" value="Znf_MYND"/>
</dbReference>
<dbReference type="HOGENOM" id="CLU_018406_5_0_1"/>
<dbReference type="PROSITE" id="PS50865">
    <property type="entry name" value="ZF_MYND_2"/>
    <property type="match status" value="1"/>
</dbReference>
<dbReference type="Pfam" id="PF01753">
    <property type="entry name" value="zf-MYND"/>
    <property type="match status" value="1"/>
</dbReference>
<dbReference type="EMBL" id="JQFZ01000311">
    <property type="protein sequence ID" value="KGO51008.1"/>
    <property type="molecule type" value="Genomic_DNA"/>
</dbReference>
<organism evidence="9 10">
    <name type="scientific">Penicillium expansum</name>
    <name type="common">Blue mold rot fungus</name>
    <dbReference type="NCBI Taxonomy" id="27334"/>
    <lineage>
        <taxon>Eukaryota</taxon>
        <taxon>Fungi</taxon>
        <taxon>Dikarya</taxon>
        <taxon>Ascomycota</taxon>
        <taxon>Pezizomycotina</taxon>
        <taxon>Eurotiomycetes</taxon>
        <taxon>Eurotiomycetidae</taxon>
        <taxon>Eurotiales</taxon>
        <taxon>Aspergillaceae</taxon>
        <taxon>Penicillium</taxon>
    </lineage>
</organism>
<evidence type="ECO:0000256" key="4">
    <source>
        <dbReference type="PROSITE-ProRule" id="PRU00134"/>
    </source>
</evidence>
<dbReference type="InterPro" id="IPR050869">
    <property type="entry name" value="H3K4_H4K5_MeTrfase"/>
</dbReference>
<feature type="region of interest" description="Disordered" evidence="6">
    <location>
        <begin position="513"/>
        <end position="547"/>
    </location>
</feature>
<evidence type="ECO:0000313" key="10">
    <source>
        <dbReference type="Proteomes" id="UP000030143"/>
    </source>
</evidence>
<dbReference type="GO" id="GO:0005634">
    <property type="term" value="C:nucleus"/>
    <property type="evidence" value="ECO:0007669"/>
    <property type="project" value="TreeGrafter"/>
</dbReference>
<dbReference type="GO" id="GO:0008270">
    <property type="term" value="F:zinc ion binding"/>
    <property type="evidence" value="ECO:0007669"/>
    <property type="project" value="UniProtKB-KW"/>
</dbReference>
<keyword evidence="2 4" id="KW-0863">Zinc-finger</keyword>
<proteinExistence type="predicted"/>
<feature type="domain" description="SET" evidence="7">
    <location>
        <begin position="8"/>
        <end position="250"/>
    </location>
</feature>
<dbReference type="Pfam" id="PF00856">
    <property type="entry name" value="SET"/>
    <property type="match status" value="1"/>
</dbReference>
<keyword evidence="10" id="KW-1185">Reference proteome</keyword>
<dbReference type="VEuPathDB" id="FungiDB:PEXP_104690"/>
<feature type="region of interest" description="Disordered" evidence="6">
    <location>
        <begin position="1"/>
        <end position="21"/>
    </location>
</feature>